<reference evidence="2" key="1">
    <citation type="submission" date="2014-11" db="EMBL/GenBank/DDBJ databases">
        <authorList>
            <person name="Amaro Gonzalez C."/>
        </authorList>
    </citation>
    <scope>NUCLEOTIDE SEQUENCE</scope>
</reference>
<feature type="transmembrane region" description="Helical" evidence="1">
    <location>
        <begin position="12"/>
        <end position="33"/>
    </location>
</feature>
<keyword evidence="1" id="KW-0472">Membrane</keyword>
<reference evidence="2" key="2">
    <citation type="journal article" date="2015" name="Fish Shellfish Immunol.">
        <title>Early steps in the European eel (Anguilla anguilla)-Vibrio vulnificus interaction in the gills: Role of the RtxA13 toxin.</title>
        <authorList>
            <person name="Callol A."/>
            <person name="Pajuelo D."/>
            <person name="Ebbesson L."/>
            <person name="Teles M."/>
            <person name="MacKenzie S."/>
            <person name="Amaro C."/>
        </authorList>
    </citation>
    <scope>NUCLEOTIDE SEQUENCE</scope>
</reference>
<proteinExistence type="predicted"/>
<accession>A0A0E9XML3</accession>
<keyword evidence="1" id="KW-1133">Transmembrane helix</keyword>
<keyword evidence="1" id="KW-0812">Transmembrane</keyword>
<evidence type="ECO:0000313" key="2">
    <source>
        <dbReference type="EMBL" id="JAI02939.1"/>
    </source>
</evidence>
<protein>
    <submittedName>
        <fullName evidence="2">Uncharacterized protein</fullName>
    </submittedName>
</protein>
<organism evidence="2">
    <name type="scientific">Anguilla anguilla</name>
    <name type="common">European freshwater eel</name>
    <name type="synonym">Muraena anguilla</name>
    <dbReference type="NCBI Taxonomy" id="7936"/>
    <lineage>
        <taxon>Eukaryota</taxon>
        <taxon>Metazoa</taxon>
        <taxon>Chordata</taxon>
        <taxon>Craniata</taxon>
        <taxon>Vertebrata</taxon>
        <taxon>Euteleostomi</taxon>
        <taxon>Actinopterygii</taxon>
        <taxon>Neopterygii</taxon>
        <taxon>Teleostei</taxon>
        <taxon>Anguilliformes</taxon>
        <taxon>Anguillidae</taxon>
        <taxon>Anguilla</taxon>
    </lineage>
</organism>
<name>A0A0E9XML3_ANGAN</name>
<sequence>MHASGCVCMSKILTLSLRIIYGVCVCVCVCISSSRRAWSLSPRSGCVAGPLSASAAGFSV</sequence>
<dbReference type="AlphaFoldDB" id="A0A0E9XML3"/>
<dbReference type="EMBL" id="GBXM01005639">
    <property type="protein sequence ID" value="JAI02939.1"/>
    <property type="molecule type" value="Transcribed_RNA"/>
</dbReference>
<evidence type="ECO:0000256" key="1">
    <source>
        <dbReference type="SAM" id="Phobius"/>
    </source>
</evidence>